<evidence type="ECO:0008006" key="3">
    <source>
        <dbReference type="Google" id="ProtNLM"/>
    </source>
</evidence>
<gene>
    <name evidence="1" type="ORF">D6D21_02840</name>
</gene>
<comment type="caution">
    <text evidence="1">The sequence shown here is derived from an EMBL/GenBank/DDBJ whole genome shotgun (WGS) entry which is preliminary data.</text>
</comment>
<protein>
    <recommendedName>
        <fullName evidence="3">BZIP domain-containing protein</fullName>
    </recommendedName>
</protein>
<sequence length="158" mass="18140">MEDDTKEGNGLVGANIRNCQSSGQVGWLRITQDEYLPSPPNVPSSLSPTYIHQRSSLALISISKLPNTALNLFQMSNTRNYTSPRWNNLSTFRTIVPISSQLHARNQNREIPFLESRLEILNRHLLDTNHELRTKIDELEAWKKRCGELKRENEGLEE</sequence>
<evidence type="ECO:0000313" key="2">
    <source>
        <dbReference type="Proteomes" id="UP000309076"/>
    </source>
</evidence>
<dbReference type="EMBL" id="QZAM01000036">
    <property type="protein sequence ID" value="THW48665.1"/>
    <property type="molecule type" value="Genomic_DNA"/>
</dbReference>
<name>A0AB74J5I7_AURPU</name>
<dbReference type="Proteomes" id="UP000309076">
    <property type="component" value="Unassembled WGS sequence"/>
</dbReference>
<reference evidence="1 2" key="1">
    <citation type="submission" date="2018-10" db="EMBL/GenBank/DDBJ databases">
        <title>Fifty Aureobasidium pullulans genomes reveal a recombining polyextremotolerant generalist.</title>
        <authorList>
            <person name="Gostincar C."/>
            <person name="Turk M."/>
            <person name="Zajc J."/>
            <person name="Gunde-Cimerman N."/>
        </authorList>
    </citation>
    <scope>NUCLEOTIDE SEQUENCE [LARGE SCALE GENOMIC DNA]</scope>
    <source>
        <strain evidence="1 2">EXF-10796</strain>
    </source>
</reference>
<evidence type="ECO:0000313" key="1">
    <source>
        <dbReference type="EMBL" id="THW48665.1"/>
    </source>
</evidence>
<feature type="non-terminal residue" evidence="1">
    <location>
        <position position="158"/>
    </location>
</feature>
<organism evidence="1 2">
    <name type="scientific">Aureobasidium pullulans</name>
    <name type="common">Black yeast</name>
    <name type="synonym">Pullularia pullulans</name>
    <dbReference type="NCBI Taxonomy" id="5580"/>
    <lineage>
        <taxon>Eukaryota</taxon>
        <taxon>Fungi</taxon>
        <taxon>Dikarya</taxon>
        <taxon>Ascomycota</taxon>
        <taxon>Pezizomycotina</taxon>
        <taxon>Dothideomycetes</taxon>
        <taxon>Dothideomycetidae</taxon>
        <taxon>Dothideales</taxon>
        <taxon>Saccotheciaceae</taxon>
        <taxon>Aureobasidium</taxon>
    </lineage>
</organism>
<dbReference type="AlphaFoldDB" id="A0AB74J5I7"/>
<accession>A0AB74J5I7</accession>
<proteinExistence type="predicted"/>